<protein>
    <recommendedName>
        <fullName evidence="6">SLC26A/SulP transporter domain-containing protein</fullName>
    </recommendedName>
</protein>
<feature type="transmembrane region" description="Helical" evidence="5">
    <location>
        <begin position="88"/>
        <end position="107"/>
    </location>
</feature>
<dbReference type="OrthoDB" id="288203at2759"/>
<evidence type="ECO:0000256" key="3">
    <source>
        <dbReference type="ARBA" id="ARBA00022989"/>
    </source>
</evidence>
<dbReference type="GO" id="GO:0055085">
    <property type="term" value="P:transmembrane transport"/>
    <property type="evidence" value="ECO:0007669"/>
    <property type="project" value="InterPro"/>
</dbReference>
<name>A0A8K0KLT8_LADFU</name>
<evidence type="ECO:0000256" key="4">
    <source>
        <dbReference type="ARBA" id="ARBA00023136"/>
    </source>
</evidence>
<dbReference type="InterPro" id="IPR011547">
    <property type="entry name" value="SLC26A/SulP_dom"/>
</dbReference>
<feature type="domain" description="SLC26A/SulP transporter" evidence="6">
    <location>
        <begin position="45"/>
        <end position="112"/>
    </location>
</feature>
<evidence type="ECO:0000313" key="8">
    <source>
        <dbReference type="Proteomes" id="UP000792457"/>
    </source>
</evidence>
<evidence type="ECO:0000313" key="7">
    <source>
        <dbReference type="EMBL" id="KAG8237190.1"/>
    </source>
</evidence>
<feature type="domain" description="SLC26A/SulP transporter" evidence="6">
    <location>
        <begin position="2"/>
        <end position="43"/>
    </location>
</feature>
<dbReference type="PANTHER" id="PTHR11814">
    <property type="entry name" value="SULFATE TRANSPORTER"/>
    <property type="match status" value="1"/>
</dbReference>
<sequence>MHIPQGMGYALLGNVPAITGIYMALFPVLVYFVLGTSRHISMGNGFTTGAAIHVFTSQIKDLLGLKLEKFDGVFNIGLTYIDIFSKLYTIKWAAVIVSAVALTMLLVNNEILK</sequence>
<proteinExistence type="predicted"/>
<reference evidence="7" key="1">
    <citation type="submission" date="2013-04" db="EMBL/GenBank/DDBJ databases">
        <authorList>
            <person name="Qu J."/>
            <person name="Murali S.C."/>
            <person name="Bandaranaike D."/>
            <person name="Bellair M."/>
            <person name="Blankenburg K."/>
            <person name="Chao H."/>
            <person name="Dinh H."/>
            <person name="Doddapaneni H."/>
            <person name="Downs B."/>
            <person name="Dugan-Rocha S."/>
            <person name="Elkadiri S."/>
            <person name="Gnanaolivu R.D."/>
            <person name="Hernandez B."/>
            <person name="Javaid M."/>
            <person name="Jayaseelan J.C."/>
            <person name="Lee S."/>
            <person name="Li M."/>
            <person name="Ming W."/>
            <person name="Munidasa M."/>
            <person name="Muniz J."/>
            <person name="Nguyen L."/>
            <person name="Ongeri F."/>
            <person name="Osuji N."/>
            <person name="Pu L.-L."/>
            <person name="Puazo M."/>
            <person name="Qu C."/>
            <person name="Quiroz J."/>
            <person name="Raj R."/>
            <person name="Weissenberger G."/>
            <person name="Xin Y."/>
            <person name="Zou X."/>
            <person name="Han Y."/>
            <person name="Richards S."/>
            <person name="Worley K."/>
            <person name="Muzny D."/>
            <person name="Gibbs R."/>
        </authorList>
    </citation>
    <scope>NUCLEOTIDE SEQUENCE</scope>
    <source>
        <strain evidence="7">Sampled in the wild</strain>
    </source>
</reference>
<comment type="caution">
    <text evidence="7">The sequence shown here is derived from an EMBL/GenBank/DDBJ whole genome shotgun (WGS) entry which is preliminary data.</text>
</comment>
<dbReference type="InterPro" id="IPR001902">
    <property type="entry name" value="SLC26A/SulP_fam"/>
</dbReference>
<dbReference type="Proteomes" id="UP000792457">
    <property type="component" value="Unassembled WGS sequence"/>
</dbReference>
<organism evidence="7 8">
    <name type="scientific">Ladona fulva</name>
    <name type="common">Scarce chaser dragonfly</name>
    <name type="synonym">Libellula fulva</name>
    <dbReference type="NCBI Taxonomy" id="123851"/>
    <lineage>
        <taxon>Eukaryota</taxon>
        <taxon>Metazoa</taxon>
        <taxon>Ecdysozoa</taxon>
        <taxon>Arthropoda</taxon>
        <taxon>Hexapoda</taxon>
        <taxon>Insecta</taxon>
        <taxon>Pterygota</taxon>
        <taxon>Palaeoptera</taxon>
        <taxon>Odonata</taxon>
        <taxon>Epiprocta</taxon>
        <taxon>Anisoptera</taxon>
        <taxon>Libelluloidea</taxon>
        <taxon>Libellulidae</taxon>
        <taxon>Ladona</taxon>
    </lineage>
</organism>
<feature type="non-terminal residue" evidence="7">
    <location>
        <position position="1"/>
    </location>
</feature>
<dbReference type="EMBL" id="KZ309131">
    <property type="protein sequence ID" value="KAG8237190.1"/>
    <property type="molecule type" value="Genomic_DNA"/>
</dbReference>
<dbReference type="AlphaFoldDB" id="A0A8K0KLT8"/>
<feature type="transmembrane region" description="Helical" evidence="5">
    <location>
        <begin position="12"/>
        <end position="34"/>
    </location>
</feature>
<keyword evidence="8" id="KW-1185">Reference proteome</keyword>
<reference evidence="7" key="2">
    <citation type="submission" date="2017-10" db="EMBL/GenBank/DDBJ databases">
        <title>Ladona fulva Genome sequencing and assembly.</title>
        <authorList>
            <person name="Murali S."/>
            <person name="Richards S."/>
            <person name="Bandaranaike D."/>
            <person name="Bellair M."/>
            <person name="Blankenburg K."/>
            <person name="Chao H."/>
            <person name="Dinh H."/>
            <person name="Doddapaneni H."/>
            <person name="Dugan-Rocha S."/>
            <person name="Elkadiri S."/>
            <person name="Gnanaolivu R."/>
            <person name="Hernandez B."/>
            <person name="Skinner E."/>
            <person name="Javaid M."/>
            <person name="Lee S."/>
            <person name="Li M."/>
            <person name="Ming W."/>
            <person name="Munidasa M."/>
            <person name="Muniz J."/>
            <person name="Nguyen L."/>
            <person name="Hughes D."/>
            <person name="Osuji N."/>
            <person name="Pu L.-L."/>
            <person name="Puazo M."/>
            <person name="Qu C."/>
            <person name="Quiroz J."/>
            <person name="Raj R."/>
            <person name="Weissenberger G."/>
            <person name="Xin Y."/>
            <person name="Zou X."/>
            <person name="Han Y."/>
            <person name="Worley K."/>
            <person name="Muzny D."/>
            <person name="Gibbs R."/>
        </authorList>
    </citation>
    <scope>NUCLEOTIDE SEQUENCE</scope>
    <source>
        <strain evidence="7">Sampled in the wild</strain>
    </source>
</reference>
<evidence type="ECO:0000256" key="5">
    <source>
        <dbReference type="SAM" id="Phobius"/>
    </source>
</evidence>
<gene>
    <name evidence="7" type="ORF">J437_LFUL016794</name>
</gene>
<evidence type="ECO:0000256" key="2">
    <source>
        <dbReference type="ARBA" id="ARBA00022692"/>
    </source>
</evidence>
<keyword evidence="3 5" id="KW-1133">Transmembrane helix</keyword>
<evidence type="ECO:0000256" key="1">
    <source>
        <dbReference type="ARBA" id="ARBA00004141"/>
    </source>
</evidence>
<dbReference type="GO" id="GO:0016020">
    <property type="term" value="C:membrane"/>
    <property type="evidence" value="ECO:0007669"/>
    <property type="project" value="UniProtKB-SubCell"/>
</dbReference>
<comment type="subcellular location">
    <subcellularLocation>
        <location evidence="1">Membrane</location>
        <topology evidence="1">Multi-pass membrane protein</topology>
    </subcellularLocation>
</comment>
<keyword evidence="4 5" id="KW-0472">Membrane</keyword>
<evidence type="ECO:0000259" key="6">
    <source>
        <dbReference type="Pfam" id="PF00916"/>
    </source>
</evidence>
<keyword evidence="2 5" id="KW-0812">Transmembrane</keyword>
<dbReference type="Pfam" id="PF00916">
    <property type="entry name" value="Sulfate_transp"/>
    <property type="match status" value="2"/>
</dbReference>
<accession>A0A8K0KLT8</accession>